<dbReference type="Gene3D" id="3.30.1340.10">
    <property type="entry name" value="HPr-like"/>
    <property type="match status" value="1"/>
</dbReference>
<evidence type="ECO:0000256" key="2">
    <source>
        <dbReference type="ARBA" id="ARBA00010736"/>
    </source>
</evidence>
<keyword evidence="4" id="KW-0598">Phosphotransferase system</keyword>
<evidence type="ECO:0000256" key="4">
    <source>
        <dbReference type="ARBA" id="ARBA00022683"/>
    </source>
</evidence>
<dbReference type="AlphaFoldDB" id="A0A518KEE5"/>
<evidence type="ECO:0000256" key="1">
    <source>
        <dbReference type="ARBA" id="ARBA00004496"/>
    </source>
</evidence>
<keyword evidence="3" id="KW-0963">Cytoplasm</keyword>
<evidence type="ECO:0000313" key="6">
    <source>
        <dbReference type="EMBL" id="QDV76165.1"/>
    </source>
</evidence>
<dbReference type="NCBIfam" id="TIGR01003">
    <property type="entry name" value="PTS_HPr_family"/>
    <property type="match status" value="1"/>
</dbReference>
<evidence type="ECO:0000313" key="7">
    <source>
        <dbReference type="Proteomes" id="UP000316426"/>
    </source>
</evidence>
<dbReference type="PANTHER" id="PTHR33705">
    <property type="entry name" value="PHOSPHOCARRIER PROTEIN HPR"/>
    <property type="match status" value="1"/>
</dbReference>
<dbReference type="CDD" id="cd00367">
    <property type="entry name" value="PTS-HPr_like"/>
    <property type="match status" value="1"/>
</dbReference>
<dbReference type="EMBL" id="CP036349">
    <property type="protein sequence ID" value="QDV76165.1"/>
    <property type="molecule type" value="Genomic_DNA"/>
</dbReference>
<dbReference type="PRINTS" id="PR00107">
    <property type="entry name" value="PHOSPHOCPHPR"/>
</dbReference>
<dbReference type="InterPro" id="IPR000032">
    <property type="entry name" value="HPr-like"/>
</dbReference>
<proteinExistence type="inferred from homology"/>
<dbReference type="GO" id="GO:0009401">
    <property type="term" value="P:phosphoenolpyruvate-dependent sugar phosphotransferase system"/>
    <property type="evidence" value="ECO:0007669"/>
    <property type="project" value="UniProtKB-KW"/>
</dbReference>
<comment type="similarity">
    <text evidence="2">Belongs to the HPr family.</text>
</comment>
<dbReference type="InterPro" id="IPR035895">
    <property type="entry name" value="HPr-like_sf"/>
</dbReference>
<protein>
    <submittedName>
        <fullName evidence="6">Phosphocarrier protein HPr</fullName>
        <ecNumber evidence="6">2.7.11.-</ecNumber>
    </submittedName>
</protein>
<dbReference type="EC" id="2.7.11.-" evidence="6"/>
<dbReference type="PROSITE" id="PS51350">
    <property type="entry name" value="PTS_HPR_DOM"/>
    <property type="match status" value="1"/>
</dbReference>
<organism evidence="6 7">
    <name type="scientific">Botrimarina mediterranea</name>
    <dbReference type="NCBI Taxonomy" id="2528022"/>
    <lineage>
        <taxon>Bacteria</taxon>
        <taxon>Pseudomonadati</taxon>
        <taxon>Planctomycetota</taxon>
        <taxon>Planctomycetia</taxon>
        <taxon>Pirellulales</taxon>
        <taxon>Lacipirellulaceae</taxon>
        <taxon>Botrimarina</taxon>
    </lineage>
</organism>
<dbReference type="PANTHER" id="PTHR33705:SF2">
    <property type="entry name" value="PHOSPHOCARRIER PROTEIN NPR"/>
    <property type="match status" value="1"/>
</dbReference>
<dbReference type="Pfam" id="PF00381">
    <property type="entry name" value="PTS-HPr"/>
    <property type="match status" value="1"/>
</dbReference>
<keyword evidence="6" id="KW-0808">Transferase</keyword>
<evidence type="ECO:0000259" key="5">
    <source>
        <dbReference type="PROSITE" id="PS51350"/>
    </source>
</evidence>
<feature type="domain" description="HPr" evidence="5">
    <location>
        <begin position="8"/>
        <end position="95"/>
    </location>
</feature>
<accession>A0A518KEE5</accession>
<dbReference type="RefSeq" id="WP_145116627.1">
    <property type="nucleotide sequence ID" value="NZ_CP036349.1"/>
</dbReference>
<gene>
    <name evidence="6" type="primary">ptsH</name>
    <name evidence="6" type="ORF">Spa11_43900</name>
</gene>
<name>A0A518KEE5_9BACT</name>
<comment type="subcellular location">
    <subcellularLocation>
        <location evidence="1">Cytoplasm</location>
    </subcellularLocation>
</comment>
<dbReference type="GO" id="GO:0016740">
    <property type="term" value="F:transferase activity"/>
    <property type="evidence" value="ECO:0007669"/>
    <property type="project" value="UniProtKB-KW"/>
</dbReference>
<dbReference type="Proteomes" id="UP000316426">
    <property type="component" value="Chromosome"/>
</dbReference>
<sequence length="105" mass="11411">MPQEEQPVATRRVVVREPNGLHMRPAETVARTAMRFDATITLMQGDHRVDAKSIFDLITLAAEEGSELDLRAEGPDAEAAAETLATLFKNKFETPPSPGGEPPAK</sequence>
<dbReference type="KEGG" id="bmei:Spa11_43900"/>
<evidence type="ECO:0000256" key="3">
    <source>
        <dbReference type="ARBA" id="ARBA00022490"/>
    </source>
</evidence>
<keyword evidence="7" id="KW-1185">Reference proteome</keyword>
<dbReference type="SUPFAM" id="SSF55594">
    <property type="entry name" value="HPr-like"/>
    <property type="match status" value="1"/>
</dbReference>
<dbReference type="InterPro" id="IPR050399">
    <property type="entry name" value="HPr"/>
</dbReference>
<dbReference type="GO" id="GO:0005737">
    <property type="term" value="C:cytoplasm"/>
    <property type="evidence" value="ECO:0007669"/>
    <property type="project" value="UniProtKB-SubCell"/>
</dbReference>
<reference evidence="6 7" key="1">
    <citation type="submission" date="2019-02" db="EMBL/GenBank/DDBJ databases">
        <title>Deep-cultivation of Planctomycetes and their phenomic and genomic characterization uncovers novel biology.</title>
        <authorList>
            <person name="Wiegand S."/>
            <person name="Jogler M."/>
            <person name="Boedeker C."/>
            <person name="Pinto D."/>
            <person name="Vollmers J."/>
            <person name="Rivas-Marin E."/>
            <person name="Kohn T."/>
            <person name="Peeters S.H."/>
            <person name="Heuer A."/>
            <person name="Rast P."/>
            <person name="Oberbeckmann S."/>
            <person name="Bunk B."/>
            <person name="Jeske O."/>
            <person name="Meyerdierks A."/>
            <person name="Storesund J.E."/>
            <person name="Kallscheuer N."/>
            <person name="Luecker S."/>
            <person name="Lage O.M."/>
            <person name="Pohl T."/>
            <person name="Merkel B.J."/>
            <person name="Hornburger P."/>
            <person name="Mueller R.-W."/>
            <person name="Bruemmer F."/>
            <person name="Labrenz M."/>
            <person name="Spormann A.M."/>
            <person name="Op den Camp H."/>
            <person name="Overmann J."/>
            <person name="Amann R."/>
            <person name="Jetten M.S.M."/>
            <person name="Mascher T."/>
            <person name="Medema M.H."/>
            <person name="Devos D.P."/>
            <person name="Kaster A.-K."/>
            <person name="Ovreas L."/>
            <person name="Rohde M."/>
            <person name="Galperin M.Y."/>
            <person name="Jogler C."/>
        </authorList>
    </citation>
    <scope>NUCLEOTIDE SEQUENCE [LARGE SCALE GENOMIC DNA]</scope>
    <source>
        <strain evidence="6 7">Spa11</strain>
    </source>
</reference>